<feature type="binding site" evidence="15">
    <location>
        <position position="331"/>
    </location>
    <ligand>
        <name>S-adenosyl-L-methionine</name>
        <dbReference type="ChEBI" id="CHEBI:59789"/>
        <label>1</label>
    </ligand>
</feature>
<dbReference type="PANTHER" id="PTHR13932:SF6">
    <property type="entry name" value="OXYGEN-INDEPENDENT COPROPORPHYRINOGEN III OXIDASE"/>
    <property type="match status" value="1"/>
</dbReference>
<evidence type="ECO:0000256" key="3">
    <source>
        <dbReference type="ARBA" id="ARBA00005493"/>
    </source>
</evidence>
<dbReference type="SFLD" id="SFLDG01082">
    <property type="entry name" value="B12-binding_domain_containing"/>
    <property type="match status" value="1"/>
</dbReference>
<feature type="binding site" evidence="15">
    <location>
        <position position="57"/>
    </location>
    <ligand>
        <name>S-adenosyl-L-methionine</name>
        <dbReference type="ChEBI" id="CHEBI:59789"/>
        <label>1</label>
    </ligand>
</feature>
<keyword evidence="6 14" id="KW-0963">Cytoplasm</keyword>
<gene>
    <name evidence="18" type="primary">hemN</name>
    <name evidence="18" type="ORF">DEM25_013310</name>
</gene>
<dbReference type="GO" id="GO:0046872">
    <property type="term" value="F:metal ion binding"/>
    <property type="evidence" value="ECO:0007669"/>
    <property type="project" value="UniProtKB-KW"/>
</dbReference>
<dbReference type="UniPathway" id="UPA00251">
    <property type="reaction ID" value="UER00323"/>
</dbReference>
<accession>A0A3A8A5M6</accession>
<dbReference type="InterPro" id="IPR004558">
    <property type="entry name" value="Coprogen_oxidase_HemN"/>
</dbReference>
<dbReference type="GO" id="GO:0005737">
    <property type="term" value="C:cytoplasm"/>
    <property type="evidence" value="ECO:0007669"/>
    <property type="project" value="UniProtKB-SubCell"/>
</dbReference>
<dbReference type="Gene3D" id="3.20.20.70">
    <property type="entry name" value="Aldolase class I"/>
    <property type="match status" value="1"/>
</dbReference>
<evidence type="ECO:0000256" key="9">
    <source>
        <dbReference type="ARBA" id="ARBA00023002"/>
    </source>
</evidence>
<dbReference type="PROSITE" id="PS51918">
    <property type="entry name" value="RADICAL_SAM"/>
    <property type="match status" value="1"/>
</dbReference>
<evidence type="ECO:0000256" key="5">
    <source>
        <dbReference type="ARBA" id="ARBA00022485"/>
    </source>
</evidence>
<dbReference type="Pfam" id="PF06969">
    <property type="entry name" value="HemN_C"/>
    <property type="match status" value="1"/>
</dbReference>
<feature type="binding site" evidence="15">
    <location>
        <position position="245"/>
    </location>
    <ligand>
        <name>S-adenosyl-L-methionine</name>
        <dbReference type="ChEBI" id="CHEBI:59789"/>
        <label>2</label>
    </ligand>
</feature>
<dbReference type="Pfam" id="PF04055">
    <property type="entry name" value="Radical_SAM"/>
    <property type="match status" value="1"/>
</dbReference>
<sequence>MNLAVKHDVTALLSQRGGAVPRYTSYPTAPHFEAGLGPAMQAELCAALDETDPVSVYLHVPFCDRLCWFCGCNTKHTLKYEPVRTYVDALLDEIAGFGKSLGFRPRAGQVHFGGGSPSILSAGDMGRIGAALREAFVVGPQTEISVEIDPSDVTEETLRGLGDLGVTRASVGVQDFDPLVQRAINRPQTFEQTRDVIAAMRAAGVGSVNIDALYGLPLQTRPRLMRTIDQVVSLDPDRIALFGYAHVPWVKKHQKMIKDEHLPDMHERFQQALAAGAALAEAGYDTIGIDHFAKPGDGLAVAARSGHLRRNFQGYTTDRCHALIPFGASSIGAFEGGYVQNIVATGQYQEAVRSGRSAAAKGYRMTADDRIRAHMIERLMCDFRISFDDLEARFGDAAEPYVNEAVALAEADADFVCGADPDGFFVPDTARPFTRLVAARFDAHLKGSDFRYSKAV</sequence>
<evidence type="ECO:0000256" key="1">
    <source>
        <dbReference type="ARBA" id="ARBA00004496"/>
    </source>
</evidence>
<dbReference type="GO" id="GO:0051989">
    <property type="term" value="F:coproporphyrinogen dehydrogenase activity"/>
    <property type="evidence" value="ECO:0007669"/>
    <property type="project" value="UniProtKB-EC"/>
</dbReference>
<dbReference type="SFLD" id="SFLDG01065">
    <property type="entry name" value="anaerobic_coproporphyrinogen-I"/>
    <property type="match status" value="1"/>
</dbReference>
<comment type="catalytic activity">
    <reaction evidence="13 14">
        <text>coproporphyrinogen III + 2 S-adenosyl-L-methionine = protoporphyrinogen IX + 2 5'-deoxyadenosine + 2 L-methionine + 2 CO2</text>
        <dbReference type="Rhea" id="RHEA:15425"/>
        <dbReference type="ChEBI" id="CHEBI:16526"/>
        <dbReference type="ChEBI" id="CHEBI:17319"/>
        <dbReference type="ChEBI" id="CHEBI:57307"/>
        <dbReference type="ChEBI" id="CHEBI:57309"/>
        <dbReference type="ChEBI" id="CHEBI:57844"/>
        <dbReference type="ChEBI" id="CHEBI:59789"/>
        <dbReference type="EC" id="1.3.98.3"/>
    </reaction>
</comment>
<dbReference type="InterPro" id="IPR010723">
    <property type="entry name" value="HemN_C"/>
</dbReference>
<evidence type="ECO:0000256" key="10">
    <source>
        <dbReference type="ARBA" id="ARBA00023004"/>
    </source>
</evidence>
<evidence type="ECO:0000256" key="15">
    <source>
        <dbReference type="PIRSR" id="PIRSR000167-1"/>
    </source>
</evidence>
<evidence type="ECO:0000256" key="4">
    <source>
        <dbReference type="ARBA" id="ARBA00011245"/>
    </source>
</evidence>
<comment type="caution">
    <text evidence="18">The sequence shown here is derived from an EMBL/GenBank/DDBJ whole genome shotgun (WGS) entry which is preliminary data.</text>
</comment>
<dbReference type="InterPro" id="IPR034505">
    <property type="entry name" value="Coproporphyrinogen-III_oxidase"/>
</dbReference>
<evidence type="ECO:0000256" key="13">
    <source>
        <dbReference type="ARBA" id="ARBA00048321"/>
    </source>
</evidence>
<keyword evidence="12 14" id="KW-0627">Porphyrin biosynthesis</keyword>
<feature type="binding site" evidence="15">
    <location>
        <position position="174"/>
    </location>
    <ligand>
        <name>S-adenosyl-L-methionine</name>
        <dbReference type="ChEBI" id="CHEBI:59789"/>
        <label>2</label>
    </ligand>
</feature>
<feature type="binding site" evidence="15">
    <location>
        <position position="114"/>
    </location>
    <ligand>
        <name>S-adenosyl-L-methionine</name>
        <dbReference type="ChEBI" id="CHEBI:59789"/>
        <label>1</label>
    </ligand>
</feature>
<keyword evidence="10 14" id="KW-0408">Iron</keyword>
<dbReference type="OrthoDB" id="9808022at2"/>
<keyword evidence="5 14" id="KW-0004">4Fe-4S</keyword>
<dbReference type="NCBIfam" id="TIGR00538">
    <property type="entry name" value="hemN"/>
    <property type="match status" value="1"/>
</dbReference>
<dbReference type="PIRSF" id="PIRSF000167">
    <property type="entry name" value="HemN"/>
    <property type="match status" value="1"/>
</dbReference>
<dbReference type="GO" id="GO:0004109">
    <property type="term" value="F:coproporphyrinogen oxidase activity"/>
    <property type="evidence" value="ECO:0007669"/>
    <property type="project" value="InterPro"/>
</dbReference>
<comment type="subcellular location">
    <subcellularLocation>
        <location evidence="1 14">Cytoplasm</location>
    </subcellularLocation>
</comment>
<evidence type="ECO:0000256" key="14">
    <source>
        <dbReference type="PIRNR" id="PIRNR000167"/>
    </source>
</evidence>
<comment type="pathway">
    <text evidence="2 14">Porphyrin-containing compound metabolism; protoporphyrin-IX biosynthesis; protoporphyrinogen-IX from coproporphyrinogen-III (AdoMet route): step 1/1.</text>
</comment>
<organism evidence="18 19">
    <name type="scientific">Oceaniradius stylonematis</name>
    <dbReference type="NCBI Taxonomy" id="2184161"/>
    <lineage>
        <taxon>Bacteria</taxon>
        <taxon>Pseudomonadati</taxon>
        <taxon>Pseudomonadota</taxon>
        <taxon>Alphaproteobacteria</taxon>
        <taxon>Hyphomicrobiales</taxon>
        <taxon>Ahrensiaceae</taxon>
        <taxon>Oceaniradius</taxon>
    </lineage>
</organism>
<evidence type="ECO:0000256" key="2">
    <source>
        <dbReference type="ARBA" id="ARBA00004785"/>
    </source>
</evidence>
<feature type="binding site" evidence="15">
    <location>
        <position position="186"/>
    </location>
    <ligand>
        <name>S-adenosyl-L-methionine</name>
        <dbReference type="ChEBI" id="CHEBI:59789"/>
        <label>2</label>
    </ligand>
</feature>
<feature type="binding site" evidence="15">
    <location>
        <begin position="69"/>
        <end position="71"/>
    </location>
    <ligand>
        <name>S-adenosyl-L-methionine</name>
        <dbReference type="ChEBI" id="CHEBI:59789"/>
        <label>2</label>
    </ligand>
</feature>
<evidence type="ECO:0000256" key="11">
    <source>
        <dbReference type="ARBA" id="ARBA00023014"/>
    </source>
</evidence>
<dbReference type="CDD" id="cd01335">
    <property type="entry name" value="Radical_SAM"/>
    <property type="match status" value="1"/>
</dbReference>
<evidence type="ECO:0000259" key="17">
    <source>
        <dbReference type="PROSITE" id="PS51918"/>
    </source>
</evidence>
<comment type="subunit">
    <text evidence="4">Monomer.</text>
</comment>
<feature type="binding site" evidence="16">
    <location>
        <position position="70"/>
    </location>
    <ligand>
        <name>[4Fe-4S] cluster</name>
        <dbReference type="ChEBI" id="CHEBI:49883"/>
        <note>4Fe-4S-S-AdoMet</note>
    </ligand>
</feature>
<dbReference type="GO" id="GO:0006782">
    <property type="term" value="P:protoporphyrinogen IX biosynthetic process"/>
    <property type="evidence" value="ECO:0007669"/>
    <property type="project" value="UniProtKB-UniPathway"/>
</dbReference>
<dbReference type="EC" id="1.3.98.3" evidence="14"/>
<name>A0A3A8A5M6_9HYPH</name>
<dbReference type="SFLD" id="SFLDS00029">
    <property type="entry name" value="Radical_SAM"/>
    <property type="match status" value="1"/>
</dbReference>
<keyword evidence="8 14" id="KW-0479">Metal-binding</keyword>
<dbReference type="PANTHER" id="PTHR13932">
    <property type="entry name" value="COPROPORPHYRINIGEN III OXIDASE"/>
    <property type="match status" value="1"/>
</dbReference>
<dbReference type="AlphaFoldDB" id="A0A3A8A5M6"/>
<keyword evidence="9 14" id="KW-0560">Oxidoreductase</keyword>
<dbReference type="SMART" id="SM00729">
    <property type="entry name" value="Elp3"/>
    <property type="match status" value="1"/>
</dbReference>
<proteinExistence type="inferred from homology"/>
<dbReference type="Proteomes" id="UP000246132">
    <property type="component" value="Unassembled WGS sequence"/>
</dbReference>
<dbReference type="EMBL" id="QFWV02000008">
    <property type="protein sequence ID" value="RKF05597.1"/>
    <property type="molecule type" value="Genomic_DNA"/>
</dbReference>
<dbReference type="RefSeq" id="WP_109766232.1">
    <property type="nucleotide sequence ID" value="NZ_JASHJV010000013.1"/>
</dbReference>
<feature type="binding site" evidence="15">
    <location>
        <position position="147"/>
    </location>
    <ligand>
        <name>S-adenosyl-L-methionine</name>
        <dbReference type="ChEBI" id="CHEBI:59789"/>
        <label>1</label>
    </ligand>
</feature>
<keyword evidence="19" id="KW-1185">Reference proteome</keyword>
<evidence type="ECO:0000313" key="18">
    <source>
        <dbReference type="EMBL" id="RKF05597.1"/>
    </source>
</evidence>
<dbReference type="GO" id="GO:0051539">
    <property type="term" value="F:4 iron, 4 sulfur cluster binding"/>
    <property type="evidence" value="ECO:0007669"/>
    <property type="project" value="UniProtKB-KW"/>
</dbReference>
<feature type="binding site" evidence="16">
    <location>
        <position position="63"/>
    </location>
    <ligand>
        <name>[4Fe-4S] cluster</name>
        <dbReference type="ChEBI" id="CHEBI:49883"/>
        <note>4Fe-4S-S-AdoMet</note>
    </ligand>
</feature>
<feature type="domain" description="Radical SAM core" evidence="17">
    <location>
        <begin position="48"/>
        <end position="285"/>
    </location>
</feature>
<dbReference type="InterPro" id="IPR058240">
    <property type="entry name" value="rSAM_sf"/>
</dbReference>
<keyword evidence="7 14" id="KW-0949">S-adenosyl-L-methionine</keyword>
<evidence type="ECO:0000313" key="19">
    <source>
        <dbReference type="Proteomes" id="UP000246132"/>
    </source>
</evidence>
<protein>
    <recommendedName>
        <fullName evidence="14">Coproporphyrinogen-III oxidase</fullName>
        <ecNumber evidence="14">1.3.98.3</ecNumber>
    </recommendedName>
</protein>
<evidence type="ECO:0000256" key="8">
    <source>
        <dbReference type="ARBA" id="ARBA00022723"/>
    </source>
</evidence>
<evidence type="ECO:0000256" key="16">
    <source>
        <dbReference type="PIRSR" id="PIRSR000167-2"/>
    </source>
</evidence>
<comment type="similarity">
    <text evidence="3 14">Belongs to the anaerobic coproporphyrinogen-III oxidase family.</text>
</comment>
<comment type="cofactor">
    <cofactor evidence="14 16">
        <name>[4Fe-4S] cluster</name>
        <dbReference type="ChEBI" id="CHEBI:49883"/>
    </cofactor>
    <text evidence="14 16">Binds 1 [4Fe-4S] cluster. The cluster is coordinated with 3 cysteines and an exchangeable S-adenosyl-L-methionine.</text>
</comment>
<feature type="binding site" evidence="16">
    <location>
        <position position="67"/>
    </location>
    <ligand>
        <name>[4Fe-4S] cluster</name>
        <dbReference type="ChEBI" id="CHEBI:49883"/>
        <note>4Fe-4S-S-AdoMet</note>
    </ligand>
</feature>
<evidence type="ECO:0000256" key="6">
    <source>
        <dbReference type="ARBA" id="ARBA00022490"/>
    </source>
</evidence>
<evidence type="ECO:0000256" key="12">
    <source>
        <dbReference type="ARBA" id="ARBA00023244"/>
    </source>
</evidence>
<feature type="binding site" evidence="15">
    <location>
        <position position="211"/>
    </location>
    <ligand>
        <name>S-adenosyl-L-methionine</name>
        <dbReference type="ChEBI" id="CHEBI:59789"/>
        <label>2</label>
    </ligand>
</feature>
<dbReference type="InterPro" id="IPR013785">
    <property type="entry name" value="Aldolase_TIM"/>
</dbReference>
<dbReference type="SUPFAM" id="SSF102114">
    <property type="entry name" value="Radical SAM enzymes"/>
    <property type="match status" value="1"/>
</dbReference>
<dbReference type="InterPro" id="IPR006638">
    <property type="entry name" value="Elp3/MiaA/NifB-like_rSAM"/>
</dbReference>
<dbReference type="Gene3D" id="1.10.10.920">
    <property type="match status" value="1"/>
</dbReference>
<keyword evidence="11 14" id="KW-0411">Iron-sulfur</keyword>
<reference evidence="18 19" key="1">
    <citation type="journal article" date="2018" name="Int. J. Syst. Bacteriol.">
        <title>Oceaniradius stylonemae gen. nov., sp. nov., isolated from a red alga, Stylonema cornu-cervi.</title>
        <authorList>
            <person name="Jeong S."/>
        </authorList>
    </citation>
    <scope>NUCLEOTIDE SEQUENCE [LARGE SCALE GENOMIC DNA]</scope>
    <source>
        <strain evidence="18 19">StC1</strain>
    </source>
</reference>
<dbReference type="InterPro" id="IPR007197">
    <property type="entry name" value="rSAM"/>
</dbReference>
<evidence type="ECO:0000256" key="7">
    <source>
        <dbReference type="ARBA" id="ARBA00022691"/>
    </source>
</evidence>